<dbReference type="Proteomes" id="UP000295500">
    <property type="component" value="Unassembled WGS sequence"/>
</dbReference>
<keyword evidence="2" id="KW-0436">Ligase</keyword>
<dbReference type="Gene3D" id="3.30.590.10">
    <property type="entry name" value="Glutamine synthetase/guanido kinase, catalytic domain"/>
    <property type="match status" value="1"/>
</dbReference>
<dbReference type="SMART" id="SM01230">
    <property type="entry name" value="Gln-synt_C"/>
    <property type="match status" value="1"/>
</dbReference>
<dbReference type="SUPFAM" id="SSF54368">
    <property type="entry name" value="Glutamine synthetase, N-terminal domain"/>
    <property type="match status" value="1"/>
</dbReference>
<sequence>MYSYEDIMTFVEEEDVRFIRLAFCDVKGVQKNIAIMPGELKRAFESGISFDASAIEGFGAETKSDLFLFPDPQTLVTLPWRPTEGRVVRMFCDIRHPDGSPFALDGRRILADAVEAAAAEGIKCFFGAEFEFYLFKTDDDGNPTISPYDSAGYFDIAPADRGENIRREICINLDEMGIRPEASHHEEGPGQQEIDFKFSDPLSAADNATAFKNVVKMIAMANGAAADFSPRPLDGKSGNGMHINMSVSSDDGRDVQEQFMAGIMEHIREITYFLDPLESSYARLGEFKAPKFVTWSPENRSQLIRIPAAAPENRRIELRSPDPAANPYIAYALLIYAGIDGIERELAACEPSNTNLYRAEEADTRGLGKLPETLEEARQLAKSSAIVREVLPAELVEQI</sequence>
<comment type="similarity">
    <text evidence="1 5 6">Belongs to the glutamine synthetase family.</text>
</comment>
<dbReference type="AlphaFoldDB" id="A0A4R6QF04"/>
<dbReference type="InterPro" id="IPR008146">
    <property type="entry name" value="Gln_synth_cat_dom"/>
</dbReference>
<evidence type="ECO:0000256" key="2">
    <source>
        <dbReference type="ARBA" id="ARBA00022598"/>
    </source>
</evidence>
<organism evidence="9 10">
    <name type="scientific">Aminicella lysinilytica</name>
    <dbReference type="NCBI Taxonomy" id="433323"/>
    <lineage>
        <taxon>Bacteria</taxon>
        <taxon>Bacillati</taxon>
        <taxon>Bacillota</taxon>
        <taxon>Clostridia</taxon>
        <taxon>Peptostreptococcales</taxon>
        <taxon>Anaerovoracaceae</taxon>
        <taxon>Aminicella</taxon>
    </lineage>
</organism>
<dbReference type="SUPFAM" id="SSF55931">
    <property type="entry name" value="Glutamine synthetase/guanido kinase"/>
    <property type="match status" value="1"/>
</dbReference>
<name>A0A4R6QF04_9FIRM</name>
<dbReference type="InterPro" id="IPR036651">
    <property type="entry name" value="Gln_synt_N_sf"/>
</dbReference>
<evidence type="ECO:0000256" key="4">
    <source>
        <dbReference type="ARBA" id="ARBA00022840"/>
    </source>
</evidence>
<dbReference type="GO" id="GO:0005524">
    <property type="term" value="F:ATP binding"/>
    <property type="evidence" value="ECO:0007669"/>
    <property type="project" value="UniProtKB-KW"/>
</dbReference>
<gene>
    <name evidence="9" type="ORF">EV211_10137</name>
</gene>
<reference evidence="9 10" key="1">
    <citation type="submission" date="2019-03" db="EMBL/GenBank/DDBJ databases">
        <title>Genomic Encyclopedia of Type Strains, Phase IV (KMG-IV): sequencing the most valuable type-strain genomes for metagenomic binning, comparative biology and taxonomic classification.</title>
        <authorList>
            <person name="Goeker M."/>
        </authorList>
    </citation>
    <scope>NUCLEOTIDE SEQUENCE [LARGE SCALE GENOMIC DNA]</scope>
    <source>
        <strain evidence="9 10">DSM 28287</strain>
    </source>
</reference>
<keyword evidence="10" id="KW-1185">Reference proteome</keyword>
<dbReference type="Pfam" id="PF00120">
    <property type="entry name" value="Gln-synt_C"/>
    <property type="match status" value="1"/>
</dbReference>
<protein>
    <submittedName>
        <fullName evidence="9">Glutamine synthetase</fullName>
    </submittedName>
</protein>
<feature type="domain" description="GS catalytic" evidence="8">
    <location>
        <begin position="106"/>
        <end position="399"/>
    </location>
</feature>
<dbReference type="Gene3D" id="3.10.20.70">
    <property type="entry name" value="Glutamine synthetase, N-terminal domain"/>
    <property type="match status" value="1"/>
</dbReference>
<evidence type="ECO:0000259" key="8">
    <source>
        <dbReference type="PROSITE" id="PS51987"/>
    </source>
</evidence>
<feature type="domain" description="GS beta-grasp" evidence="7">
    <location>
        <begin position="14"/>
        <end position="99"/>
    </location>
</feature>
<dbReference type="PROSITE" id="PS51987">
    <property type="entry name" value="GS_CATALYTIC"/>
    <property type="match status" value="1"/>
</dbReference>
<comment type="caution">
    <text evidence="9">The sequence shown here is derived from an EMBL/GenBank/DDBJ whole genome shotgun (WGS) entry which is preliminary data.</text>
</comment>
<proteinExistence type="inferred from homology"/>
<accession>A0A4R6QF04</accession>
<evidence type="ECO:0000259" key="7">
    <source>
        <dbReference type="PROSITE" id="PS51986"/>
    </source>
</evidence>
<dbReference type="PANTHER" id="PTHR43785">
    <property type="entry name" value="GAMMA-GLUTAMYLPUTRESCINE SYNTHETASE"/>
    <property type="match status" value="1"/>
</dbReference>
<evidence type="ECO:0000313" key="9">
    <source>
        <dbReference type="EMBL" id="TDP60523.1"/>
    </source>
</evidence>
<evidence type="ECO:0000256" key="6">
    <source>
        <dbReference type="RuleBase" id="RU000384"/>
    </source>
</evidence>
<dbReference type="Pfam" id="PF03951">
    <property type="entry name" value="Gln-synt_N"/>
    <property type="match status" value="1"/>
</dbReference>
<evidence type="ECO:0000256" key="5">
    <source>
        <dbReference type="PROSITE-ProRule" id="PRU01330"/>
    </source>
</evidence>
<dbReference type="InterPro" id="IPR014746">
    <property type="entry name" value="Gln_synth/guanido_kin_cat_dom"/>
</dbReference>
<dbReference type="EMBL" id="SNXO01000001">
    <property type="protein sequence ID" value="TDP60523.1"/>
    <property type="molecule type" value="Genomic_DNA"/>
</dbReference>
<dbReference type="PROSITE" id="PS51986">
    <property type="entry name" value="GS_BETA_GRASP"/>
    <property type="match status" value="1"/>
</dbReference>
<dbReference type="GO" id="GO:0006542">
    <property type="term" value="P:glutamine biosynthetic process"/>
    <property type="evidence" value="ECO:0007669"/>
    <property type="project" value="InterPro"/>
</dbReference>
<dbReference type="InterPro" id="IPR008147">
    <property type="entry name" value="Gln_synt_N"/>
</dbReference>
<keyword evidence="3" id="KW-0547">Nucleotide-binding</keyword>
<keyword evidence="4" id="KW-0067">ATP-binding</keyword>
<dbReference type="PANTHER" id="PTHR43785:SF12">
    <property type="entry name" value="TYPE-1 GLUTAMINE SYNTHETASE 2"/>
    <property type="match status" value="1"/>
</dbReference>
<evidence type="ECO:0000256" key="3">
    <source>
        <dbReference type="ARBA" id="ARBA00022741"/>
    </source>
</evidence>
<evidence type="ECO:0000313" key="10">
    <source>
        <dbReference type="Proteomes" id="UP000295500"/>
    </source>
</evidence>
<dbReference type="RefSeq" id="WP_330564442.1">
    <property type="nucleotide sequence ID" value="NZ_SNXO01000001.1"/>
</dbReference>
<evidence type="ECO:0000256" key="1">
    <source>
        <dbReference type="ARBA" id="ARBA00009897"/>
    </source>
</evidence>
<dbReference type="GO" id="GO:0004356">
    <property type="term" value="F:glutamine synthetase activity"/>
    <property type="evidence" value="ECO:0007669"/>
    <property type="project" value="InterPro"/>
</dbReference>